<dbReference type="SUPFAM" id="SSF49842">
    <property type="entry name" value="TNF-like"/>
    <property type="match status" value="1"/>
</dbReference>
<dbReference type="KEGG" id="vg:14697570"/>
<dbReference type="Gene3D" id="2.60.120.40">
    <property type="match status" value="1"/>
</dbReference>
<dbReference type="Proteomes" id="UP000011295">
    <property type="component" value="Segment"/>
</dbReference>
<protein>
    <recommendedName>
        <fullName evidence="3">C1q domain-containing protein</fullName>
    </recommendedName>
</protein>
<dbReference type="GeneID" id="14697570"/>
<keyword evidence="2" id="KW-1185">Reference proteome</keyword>
<name>M1I8B3_9CAUD</name>
<dbReference type="InterPro" id="IPR008983">
    <property type="entry name" value="Tumour_necrosis_fac-like_dom"/>
</dbReference>
<reference evidence="1 2" key="1">
    <citation type="journal article" date="2013" name="Nature">
        <title>Abundant SAR11 viruses in the ocean.</title>
        <authorList>
            <person name="Zhao Y."/>
            <person name="Temperton B."/>
            <person name="Thrash J.C."/>
            <person name="Schwalbach M.S."/>
            <person name="Vergin K.L."/>
            <person name="Landry Z.C."/>
            <person name="Ellisman M."/>
            <person name="Deerinck T."/>
            <person name="Sullivan M.B."/>
            <person name="Giovannoni S.J."/>
        </authorList>
    </citation>
    <scope>NUCLEOTIDE SEQUENCE [LARGE SCALE GENOMIC DNA]</scope>
</reference>
<proteinExistence type="predicted"/>
<sequence>MYLGNQPALSYTSFAKQDFTTSATTSYTLDNPVTNANELALFINFVRQEPTTAYSASGTTLTLTSATSSSDDMYCVYLGKAVQTVNPPNASVGISQLSATGTKNSTTFLRGDNTFASAGGDNTPAFKATLSGNQTIADNATVKITFDTETFDTNNAFASNKFTVPSGEAGKYNIISQLTFYDGSDHIKKVVLAIYKNGSAITEAIYNLGGENMFRYALCNSNILNLSASDYIEIYGYADTSDGGTIAILSGNQQSYFSGYKLIGV</sequence>
<evidence type="ECO:0000313" key="1">
    <source>
        <dbReference type="EMBL" id="AGE60617.1"/>
    </source>
</evidence>
<evidence type="ECO:0000313" key="2">
    <source>
        <dbReference type="Proteomes" id="UP000011295"/>
    </source>
</evidence>
<dbReference type="EMBL" id="KC465901">
    <property type="protein sequence ID" value="AGE60617.1"/>
    <property type="molecule type" value="Genomic_DNA"/>
</dbReference>
<accession>M1I8B3</accession>
<dbReference type="RefSeq" id="YP_007517847.1">
    <property type="nucleotide sequence ID" value="NC_020483.1"/>
</dbReference>
<organism evidence="1 2">
    <name type="scientific">Pelagibacter phage HTVC019P</name>
    <dbReference type="NCBI Taxonomy" id="1283079"/>
    <lineage>
        <taxon>Viruses</taxon>
        <taxon>Duplodnaviria</taxon>
        <taxon>Heunggongvirae</taxon>
        <taxon>Uroviricota</taxon>
        <taxon>Caudoviricetes</taxon>
        <taxon>Autographivirales</taxon>
        <taxon>Pelagivirus</taxon>
        <taxon>Pelagivirus HTVC019P</taxon>
    </lineage>
</organism>
<evidence type="ECO:0008006" key="3">
    <source>
        <dbReference type="Google" id="ProtNLM"/>
    </source>
</evidence>